<gene>
    <name evidence="2" type="primary">pilP</name>
    <name evidence="2" type="ORF">GCM10007320_12390</name>
</gene>
<evidence type="ECO:0000313" key="2">
    <source>
        <dbReference type="EMBL" id="GHC74870.1"/>
    </source>
</evidence>
<sequence length="184" mass="20249">MIRLPRLAGQVALLAATAWLAACTGSDQDELQQWMAERRSQVRTKVTPLSAPKQFVPQAYTQEASVDPFSQQRLASVLRQDAAPSATNSGLIGPELARRKEPLEAYPLDSMTMVGSLRRAGAPVALVRVDNLLYQVRVGEHLGQNYGKVTKIDEAEVILREIVQDGSGEWIERAASLQLQEKVK</sequence>
<name>A0ABQ3FYI6_9BURK</name>
<evidence type="ECO:0000256" key="1">
    <source>
        <dbReference type="SAM" id="SignalP"/>
    </source>
</evidence>
<evidence type="ECO:0000313" key="3">
    <source>
        <dbReference type="Proteomes" id="UP000626210"/>
    </source>
</evidence>
<keyword evidence="1" id="KW-0732">Signal</keyword>
<dbReference type="PIRSF" id="PIRSF016481">
    <property type="entry name" value="Pilus_assembly_PilP"/>
    <property type="match status" value="1"/>
</dbReference>
<feature type="signal peptide" evidence="1">
    <location>
        <begin position="1"/>
        <end position="21"/>
    </location>
</feature>
<accession>A0ABQ3FYI6</accession>
<dbReference type="Pfam" id="PF04351">
    <property type="entry name" value="PilP"/>
    <property type="match status" value="1"/>
</dbReference>
<proteinExistence type="predicted"/>
<dbReference type="InterPro" id="IPR007446">
    <property type="entry name" value="PilP"/>
</dbReference>
<protein>
    <submittedName>
        <fullName evidence="2">Fimbrial protein</fullName>
    </submittedName>
</protein>
<dbReference type="Gene3D" id="2.30.30.830">
    <property type="match status" value="1"/>
</dbReference>
<dbReference type="EMBL" id="BMYK01000003">
    <property type="protein sequence ID" value="GHC74870.1"/>
    <property type="molecule type" value="Genomic_DNA"/>
</dbReference>
<comment type="caution">
    <text evidence="2">The sequence shown here is derived from an EMBL/GenBank/DDBJ whole genome shotgun (WGS) entry which is preliminary data.</text>
</comment>
<keyword evidence="3" id="KW-1185">Reference proteome</keyword>
<dbReference type="PROSITE" id="PS51257">
    <property type="entry name" value="PROKAR_LIPOPROTEIN"/>
    <property type="match status" value="1"/>
</dbReference>
<feature type="chain" id="PRO_5045556936" evidence="1">
    <location>
        <begin position="22"/>
        <end position="184"/>
    </location>
</feature>
<reference evidence="3" key="1">
    <citation type="journal article" date="2019" name="Int. J. Syst. Evol. Microbiol.">
        <title>The Global Catalogue of Microorganisms (GCM) 10K type strain sequencing project: providing services to taxonomists for standard genome sequencing and annotation.</title>
        <authorList>
            <consortium name="The Broad Institute Genomics Platform"/>
            <consortium name="The Broad Institute Genome Sequencing Center for Infectious Disease"/>
            <person name="Wu L."/>
            <person name="Ma J."/>
        </authorList>
    </citation>
    <scope>NUCLEOTIDE SEQUENCE [LARGE SCALE GENOMIC DNA]</scope>
    <source>
        <strain evidence="3">KCTC 23314</strain>
    </source>
</reference>
<dbReference type="Proteomes" id="UP000626210">
    <property type="component" value="Unassembled WGS sequence"/>
</dbReference>
<organism evidence="2 3">
    <name type="scientific">Pseudorhodoferax aquiterrae</name>
    <dbReference type="NCBI Taxonomy" id="747304"/>
    <lineage>
        <taxon>Bacteria</taxon>
        <taxon>Pseudomonadati</taxon>
        <taxon>Pseudomonadota</taxon>
        <taxon>Betaproteobacteria</taxon>
        <taxon>Burkholderiales</taxon>
        <taxon>Comamonadaceae</taxon>
    </lineage>
</organism>